<evidence type="ECO:0000313" key="2">
    <source>
        <dbReference type="Proteomes" id="UP000204546"/>
    </source>
</evidence>
<reference evidence="2" key="1">
    <citation type="submission" date="2016-02" db="EMBL/GenBank/DDBJ databases">
        <authorList>
            <person name="Wen L."/>
            <person name="He K."/>
            <person name="Yang H."/>
        </authorList>
    </citation>
    <scope>NUCLEOTIDE SEQUENCE [LARGE SCALE GENOMIC DNA]</scope>
</reference>
<name>A0A140G759_9CAUD</name>
<proteinExistence type="predicted"/>
<dbReference type="RefSeq" id="YP_009303101.1">
    <property type="nucleotide sequence ID" value="NC_031252.1"/>
</dbReference>
<dbReference type="OrthoDB" id="3076at10239"/>
<sequence>MTTLRNVIANPSFEDSTFSIWTISNATGIQTSAWSQMLKDGERIAAITTDGTASVASLSITSSLYRPLINEGQWFALGAFTATESVSTNYQTRIQIGWRDAAGVALGYFASTWKNAPFYNGDWPTLVLQAPAGTASAAVYVQLRNGDDTVNPMPAGKRMWVDEVRGHVGNTEAEVRAALAEPYWTGDTPGDSKFIYGWDGTPEQSSSYRIERLDLLHGWTRKLWDTLPNAFRMADSVQDPSLGYFPLLRWLNGVGALAGEMRDLSDSIWFNELTDITKTPDAALRWLGQIIGLSADQRAASLTDLRAAIAEITAGGRPAIGTRSSIAEAAKRFLTGDKQVAVVPSSVTPFTIVLLVRSSEVPGGNLTTLVTNVRSTGVVPAGHNLVAQNAVATWDSFMAAAGATWDELDGKAGTWNQHDTIGVVLEA</sequence>
<evidence type="ECO:0000313" key="1">
    <source>
        <dbReference type="EMBL" id="AMM44494.1"/>
    </source>
</evidence>
<dbReference type="Gene3D" id="2.60.120.260">
    <property type="entry name" value="Galactose-binding domain-like"/>
    <property type="match status" value="1"/>
</dbReference>
<dbReference type="EMBL" id="KU647629">
    <property type="protein sequence ID" value="AMM44494.1"/>
    <property type="molecule type" value="Genomic_DNA"/>
</dbReference>
<organism evidence="1 2">
    <name type="scientific">Arthrobacter phage BarretLemon</name>
    <dbReference type="NCBI Taxonomy" id="1796994"/>
    <lineage>
        <taxon>Viruses</taxon>
        <taxon>Duplodnaviria</taxon>
        <taxon>Heunggongvirae</taxon>
        <taxon>Uroviricota</taxon>
        <taxon>Caudoviricetes</taxon>
        <taxon>Berryhillviridae</taxon>
        <taxon>Marthavirus</taxon>
        <taxon>Marthavirus barretlemon</taxon>
    </lineage>
</organism>
<gene>
    <name evidence="1" type="primary">32</name>
    <name evidence="1" type="ORF">BARRETLEMON_32</name>
</gene>
<dbReference type="KEGG" id="vg:29125672"/>
<dbReference type="GeneID" id="29125672"/>
<keyword evidence="2" id="KW-1185">Reference proteome</keyword>
<protein>
    <submittedName>
        <fullName evidence="1">Tail protein</fullName>
    </submittedName>
</protein>
<accession>A0A140G759</accession>
<dbReference type="Proteomes" id="UP000204546">
    <property type="component" value="Segment"/>
</dbReference>